<dbReference type="OrthoDB" id="1263307at2759"/>
<dbReference type="Gene3D" id="3.40.50.1820">
    <property type="entry name" value="alpha/beta hydrolase"/>
    <property type="match status" value="1"/>
</dbReference>
<organism evidence="2 3">
    <name type="scientific">Ophiobolus disseminans</name>
    <dbReference type="NCBI Taxonomy" id="1469910"/>
    <lineage>
        <taxon>Eukaryota</taxon>
        <taxon>Fungi</taxon>
        <taxon>Dikarya</taxon>
        <taxon>Ascomycota</taxon>
        <taxon>Pezizomycotina</taxon>
        <taxon>Dothideomycetes</taxon>
        <taxon>Pleosporomycetidae</taxon>
        <taxon>Pleosporales</taxon>
        <taxon>Pleosporineae</taxon>
        <taxon>Phaeosphaeriaceae</taxon>
        <taxon>Ophiobolus</taxon>
    </lineage>
</organism>
<keyword evidence="2" id="KW-0378">Hydrolase</keyword>
<dbReference type="EMBL" id="MU006241">
    <property type="protein sequence ID" value="KAF2820259.1"/>
    <property type="molecule type" value="Genomic_DNA"/>
</dbReference>
<dbReference type="Proteomes" id="UP000799424">
    <property type="component" value="Unassembled WGS sequence"/>
</dbReference>
<name>A0A6A6ZHT4_9PLEO</name>
<dbReference type="Pfam" id="PF12697">
    <property type="entry name" value="Abhydrolase_6"/>
    <property type="match status" value="1"/>
</dbReference>
<protein>
    <submittedName>
        <fullName evidence="2">Alpha/beta-hydrolase</fullName>
    </submittedName>
</protein>
<gene>
    <name evidence="2" type="ORF">CC86DRAFT_374461</name>
</gene>
<dbReference type="InterPro" id="IPR052897">
    <property type="entry name" value="Sec-Metab_Biosynth_Hydrolase"/>
</dbReference>
<dbReference type="PANTHER" id="PTHR37017">
    <property type="entry name" value="AB HYDROLASE-1 DOMAIN-CONTAINING PROTEIN-RELATED"/>
    <property type="match status" value="1"/>
</dbReference>
<dbReference type="GO" id="GO:0016787">
    <property type="term" value="F:hydrolase activity"/>
    <property type="evidence" value="ECO:0007669"/>
    <property type="project" value="UniProtKB-KW"/>
</dbReference>
<evidence type="ECO:0000313" key="3">
    <source>
        <dbReference type="Proteomes" id="UP000799424"/>
    </source>
</evidence>
<sequence length="288" mass="31352">MESKDSIVLLVCGGWHVPRSYSKLSEQLELAGYDVHVPALPSVSGSRPPNADLYSDTETVRSVAKELVSAGHEIVVLMHSYGGQVGTNALHGLSLETRRKEGLTGGVSNLIYLTAYALPEGKAMIDAVRHFDHEALMPLAFDFTDDMSCVSRDPRTLLVGETGLPASEVDDYIATFVRWNGQAMYQPLTTSRAAWRDIPVTYIHTTKDMTVPFVYQEWCVEQMEREGVEVQIAMLETGHCASFTAAKKVADIVDQLTKGTVRSASGGNSKATNTGEVRDAILNVVGSE</sequence>
<proteinExistence type="predicted"/>
<keyword evidence="3" id="KW-1185">Reference proteome</keyword>
<dbReference type="SUPFAM" id="SSF53474">
    <property type="entry name" value="alpha/beta-Hydrolases"/>
    <property type="match status" value="1"/>
</dbReference>
<dbReference type="InterPro" id="IPR000073">
    <property type="entry name" value="AB_hydrolase_1"/>
</dbReference>
<dbReference type="AlphaFoldDB" id="A0A6A6ZHT4"/>
<reference evidence="2" key="1">
    <citation type="journal article" date="2020" name="Stud. Mycol.">
        <title>101 Dothideomycetes genomes: a test case for predicting lifestyles and emergence of pathogens.</title>
        <authorList>
            <person name="Haridas S."/>
            <person name="Albert R."/>
            <person name="Binder M."/>
            <person name="Bloem J."/>
            <person name="Labutti K."/>
            <person name="Salamov A."/>
            <person name="Andreopoulos B."/>
            <person name="Baker S."/>
            <person name="Barry K."/>
            <person name="Bills G."/>
            <person name="Bluhm B."/>
            <person name="Cannon C."/>
            <person name="Castanera R."/>
            <person name="Culley D."/>
            <person name="Daum C."/>
            <person name="Ezra D."/>
            <person name="Gonzalez J."/>
            <person name="Henrissat B."/>
            <person name="Kuo A."/>
            <person name="Liang C."/>
            <person name="Lipzen A."/>
            <person name="Lutzoni F."/>
            <person name="Magnuson J."/>
            <person name="Mondo S."/>
            <person name="Nolan M."/>
            <person name="Ohm R."/>
            <person name="Pangilinan J."/>
            <person name="Park H.-J."/>
            <person name="Ramirez L."/>
            <person name="Alfaro M."/>
            <person name="Sun H."/>
            <person name="Tritt A."/>
            <person name="Yoshinaga Y."/>
            <person name="Zwiers L.-H."/>
            <person name="Turgeon B."/>
            <person name="Goodwin S."/>
            <person name="Spatafora J."/>
            <person name="Crous P."/>
            <person name="Grigoriev I."/>
        </authorList>
    </citation>
    <scope>NUCLEOTIDE SEQUENCE</scope>
    <source>
        <strain evidence="2">CBS 113818</strain>
    </source>
</reference>
<evidence type="ECO:0000259" key="1">
    <source>
        <dbReference type="Pfam" id="PF12697"/>
    </source>
</evidence>
<dbReference type="InterPro" id="IPR029058">
    <property type="entry name" value="AB_hydrolase_fold"/>
</dbReference>
<dbReference type="PANTHER" id="PTHR37017:SF10">
    <property type="entry name" value="AB HYDROLASE-1 DOMAIN-CONTAINING PROTEIN"/>
    <property type="match status" value="1"/>
</dbReference>
<evidence type="ECO:0000313" key="2">
    <source>
        <dbReference type="EMBL" id="KAF2820259.1"/>
    </source>
</evidence>
<feature type="domain" description="AB hydrolase-1" evidence="1">
    <location>
        <begin position="8"/>
        <end position="251"/>
    </location>
</feature>
<accession>A0A6A6ZHT4</accession>